<organism evidence="1 2">
    <name type="scientific">Dendrobium catenatum</name>
    <dbReference type="NCBI Taxonomy" id="906689"/>
    <lineage>
        <taxon>Eukaryota</taxon>
        <taxon>Viridiplantae</taxon>
        <taxon>Streptophyta</taxon>
        <taxon>Embryophyta</taxon>
        <taxon>Tracheophyta</taxon>
        <taxon>Spermatophyta</taxon>
        <taxon>Magnoliopsida</taxon>
        <taxon>Liliopsida</taxon>
        <taxon>Asparagales</taxon>
        <taxon>Orchidaceae</taxon>
        <taxon>Epidendroideae</taxon>
        <taxon>Malaxideae</taxon>
        <taxon>Dendrobiinae</taxon>
        <taxon>Dendrobium</taxon>
    </lineage>
</organism>
<dbReference type="EMBL" id="KZ502593">
    <property type="protein sequence ID" value="PKU75558.1"/>
    <property type="molecule type" value="Genomic_DNA"/>
</dbReference>
<name>A0A2I0WIU5_9ASPA</name>
<keyword evidence="2" id="KW-1185">Reference proteome</keyword>
<evidence type="ECO:0000313" key="1">
    <source>
        <dbReference type="EMBL" id="PKU75558.1"/>
    </source>
</evidence>
<gene>
    <name evidence="1" type="ORF">MA16_Dca011334</name>
</gene>
<protein>
    <submittedName>
        <fullName evidence="1">Uncharacterized protein</fullName>
    </submittedName>
</protein>
<evidence type="ECO:0000313" key="2">
    <source>
        <dbReference type="Proteomes" id="UP000233837"/>
    </source>
</evidence>
<dbReference type="Proteomes" id="UP000233837">
    <property type="component" value="Unassembled WGS sequence"/>
</dbReference>
<reference evidence="1 2" key="1">
    <citation type="journal article" date="2016" name="Sci. Rep.">
        <title>The Dendrobium catenatum Lindl. genome sequence provides insights into polysaccharide synthase, floral development and adaptive evolution.</title>
        <authorList>
            <person name="Zhang G.Q."/>
            <person name="Xu Q."/>
            <person name="Bian C."/>
            <person name="Tsai W.C."/>
            <person name="Yeh C.M."/>
            <person name="Liu K.W."/>
            <person name="Yoshida K."/>
            <person name="Zhang L.S."/>
            <person name="Chang S.B."/>
            <person name="Chen F."/>
            <person name="Shi Y."/>
            <person name="Su Y.Y."/>
            <person name="Zhang Y.Q."/>
            <person name="Chen L.J."/>
            <person name="Yin Y."/>
            <person name="Lin M."/>
            <person name="Huang H."/>
            <person name="Deng H."/>
            <person name="Wang Z.W."/>
            <person name="Zhu S.L."/>
            <person name="Zhao X."/>
            <person name="Deng C."/>
            <person name="Niu S.C."/>
            <person name="Huang J."/>
            <person name="Wang M."/>
            <person name="Liu G.H."/>
            <person name="Yang H.J."/>
            <person name="Xiao X.J."/>
            <person name="Hsiao Y.Y."/>
            <person name="Wu W.L."/>
            <person name="Chen Y.Y."/>
            <person name="Mitsuda N."/>
            <person name="Ohme-Takagi M."/>
            <person name="Luo Y.B."/>
            <person name="Van de Peer Y."/>
            <person name="Liu Z.J."/>
        </authorList>
    </citation>
    <scope>NUCLEOTIDE SEQUENCE [LARGE SCALE GENOMIC DNA]</scope>
    <source>
        <tissue evidence="1">The whole plant</tissue>
    </source>
</reference>
<sequence length="55" mass="6054">MYHLGNNLVPKLLNSGNMYVKMPVMPKRNFIFQSLCTRNALCTGIIGIGISALLS</sequence>
<accession>A0A2I0WIU5</accession>
<proteinExistence type="predicted"/>
<dbReference type="AlphaFoldDB" id="A0A2I0WIU5"/>
<reference evidence="1 2" key="2">
    <citation type="journal article" date="2017" name="Nature">
        <title>The Apostasia genome and the evolution of orchids.</title>
        <authorList>
            <person name="Zhang G.Q."/>
            <person name="Liu K.W."/>
            <person name="Li Z."/>
            <person name="Lohaus R."/>
            <person name="Hsiao Y.Y."/>
            <person name="Niu S.C."/>
            <person name="Wang J.Y."/>
            <person name="Lin Y.C."/>
            <person name="Xu Q."/>
            <person name="Chen L.J."/>
            <person name="Yoshida K."/>
            <person name="Fujiwara S."/>
            <person name="Wang Z.W."/>
            <person name="Zhang Y.Q."/>
            <person name="Mitsuda N."/>
            <person name="Wang M."/>
            <person name="Liu G.H."/>
            <person name="Pecoraro L."/>
            <person name="Huang H.X."/>
            <person name="Xiao X.J."/>
            <person name="Lin M."/>
            <person name="Wu X.Y."/>
            <person name="Wu W.L."/>
            <person name="Chen Y.Y."/>
            <person name="Chang S.B."/>
            <person name="Sakamoto S."/>
            <person name="Ohme-Takagi M."/>
            <person name="Yagi M."/>
            <person name="Zeng S.J."/>
            <person name="Shen C.Y."/>
            <person name="Yeh C.M."/>
            <person name="Luo Y.B."/>
            <person name="Tsai W.C."/>
            <person name="Van de Peer Y."/>
            <person name="Liu Z.J."/>
        </authorList>
    </citation>
    <scope>NUCLEOTIDE SEQUENCE [LARGE SCALE GENOMIC DNA]</scope>
    <source>
        <tissue evidence="1">The whole plant</tissue>
    </source>
</reference>